<organism evidence="8">
    <name type="scientific">uncultured Phycisphaerae bacterium</name>
    <dbReference type="NCBI Taxonomy" id="904963"/>
    <lineage>
        <taxon>Bacteria</taxon>
        <taxon>Pseudomonadati</taxon>
        <taxon>Planctomycetota</taxon>
        <taxon>Phycisphaerae</taxon>
        <taxon>environmental samples</taxon>
    </lineage>
</organism>
<dbReference type="Gene3D" id="2.70.210.12">
    <property type="entry name" value="GTP1/OBG domain"/>
    <property type="match status" value="1"/>
</dbReference>
<reference evidence="8" key="1">
    <citation type="submission" date="2020-02" db="EMBL/GenBank/DDBJ databases">
        <authorList>
            <person name="Meier V. D."/>
        </authorList>
    </citation>
    <scope>NUCLEOTIDE SEQUENCE</scope>
    <source>
        <strain evidence="8">AVDCRST_MAG64</strain>
    </source>
</reference>
<dbReference type="SUPFAM" id="SSF82051">
    <property type="entry name" value="Obg GTP-binding protein N-terminal domain"/>
    <property type="match status" value="1"/>
</dbReference>
<dbReference type="GO" id="GO:0003924">
    <property type="term" value="F:GTPase activity"/>
    <property type="evidence" value="ECO:0007669"/>
    <property type="project" value="InterPro"/>
</dbReference>
<dbReference type="EMBL" id="CADCUQ010000351">
    <property type="protein sequence ID" value="CAA9398000.1"/>
    <property type="molecule type" value="Genomic_DNA"/>
</dbReference>
<evidence type="ECO:0000256" key="6">
    <source>
        <dbReference type="ARBA" id="ARBA00023134"/>
    </source>
</evidence>
<gene>
    <name evidence="8" type="ORF">AVDCRST_MAG64-1544</name>
</gene>
<dbReference type="InterPro" id="IPR006169">
    <property type="entry name" value="GTP1_OBG_dom"/>
</dbReference>
<keyword evidence="2" id="KW-0479">Metal-binding</keyword>
<keyword evidence="4" id="KW-0378">Hydrolase</keyword>
<evidence type="ECO:0000256" key="2">
    <source>
        <dbReference type="ARBA" id="ARBA00022723"/>
    </source>
</evidence>
<dbReference type="AlphaFoldDB" id="A0A6J4NVH7"/>
<dbReference type="GO" id="GO:0043022">
    <property type="term" value="F:ribosome binding"/>
    <property type="evidence" value="ECO:0007669"/>
    <property type="project" value="UniProtKB-ARBA"/>
</dbReference>
<dbReference type="InterPro" id="IPR045086">
    <property type="entry name" value="OBG_GTPase"/>
</dbReference>
<keyword evidence="3" id="KW-0547">Nucleotide-binding</keyword>
<evidence type="ECO:0000256" key="3">
    <source>
        <dbReference type="ARBA" id="ARBA00022741"/>
    </source>
</evidence>
<keyword evidence="5" id="KW-0460">Magnesium</keyword>
<dbReference type="PANTHER" id="PTHR11702">
    <property type="entry name" value="DEVELOPMENTALLY REGULATED GTP-BINDING PROTEIN-RELATED"/>
    <property type="match status" value="1"/>
</dbReference>
<proteinExistence type="predicted"/>
<dbReference type="PANTHER" id="PTHR11702:SF31">
    <property type="entry name" value="MITOCHONDRIAL RIBOSOME-ASSOCIATED GTPASE 2"/>
    <property type="match status" value="1"/>
</dbReference>
<keyword evidence="1" id="KW-0963">Cytoplasm</keyword>
<evidence type="ECO:0000256" key="5">
    <source>
        <dbReference type="ARBA" id="ARBA00022842"/>
    </source>
</evidence>
<accession>A0A6J4NVH7</accession>
<dbReference type="Pfam" id="PF01018">
    <property type="entry name" value="GTP1_OBG"/>
    <property type="match status" value="1"/>
</dbReference>
<evidence type="ECO:0000256" key="4">
    <source>
        <dbReference type="ARBA" id="ARBA00022801"/>
    </source>
</evidence>
<keyword evidence="6" id="KW-0342">GTP-binding</keyword>
<dbReference type="FunFam" id="2.70.210.12:FF:000001">
    <property type="entry name" value="GTPase Obg"/>
    <property type="match status" value="1"/>
</dbReference>
<evidence type="ECO:0000313" key="8">
    <source>
        <dbReference type="EMBL" id="CAA9398000.1"/>
    </source>
</evidence>
<evidence type="ECO:0000259" key="7">
    <source>
        <dbReference type="PROSITE" id="PS51883"/>
    </source>
</evidence>
<dbReference type="InterPro" id="IPR036726">
    <property type="entry name" value="GTP1_OBG_dom_sf"/>
</dbReference>
<dbReference type="GO" id="GO:0046872">
    <property type="term" value="F:metal ion binding"/>
    <property type="evidence" value="ECO:0007669"/>
    <property type="project" value="UniProtKB-KW"/>
</dbReference>
<sequence length="100" mass="10577">MFVDEAVIHVKAGDGGEGCVSFRREKYIPKGGPDGGDGGNGGDVVFVADPHKDTLLDFAGRHHWKAGRGQAGMGKKMYGRGGDDLFVHVPPGTLVFDAEH</sequence>
<feature type="domain" description="Obg" evidence="7">
    <location>
        <begin position="1"/>
        <end position="100"/>
    </location>
</feature>
<protein>
    <submittedName>
        <fullName evidence="8">GTP-binding protein Obg</fullName>
    </submittedName>
</protein>
<dbReference type="GO" id="GO:0042254">
    <property type="term" value="P:ribosome biogenesis"/>
    <property type="evidence" value="ECO:0007669"/>
    <property type="project" value="UniProtKB-UniRule"/>
</dbReference>
<dbReference type="PROSITE" id="PS51883">
    <property type="entry name" value="OBG"/>
    <property type="match status" value="1"/>
</dbReference>
<evidence type="ECO:0000256" key="1">
    <source>
        <dbReference type="ARBA" id="ARBA00022490"/>
    </source>
</evidence>
<dbReference type="GO" id="GO:0005525">
    <property type="term" value="F:GTP binding"/>
    <property type="evidence" value="ECO:0007669"/>
    <property type="project" value="UniProtKB-KW"/>
</dbReference>
<feature type="non-terminal residue" evidence="8">
    <location>
        <position position="100"/>
    </location>
</feature>
<name>A0A6J4NVH7_9BACT</name>